<dbReference type="Gene3D" id="3.10.620.30">
    <property type="match status" value="1"/>
</dbReference>
<reference evidence="1 2" key="1">
    <citation type="journal article" date="2018" name="Int. J. Syst. Evol. Microbiol.">
        <title>Uliginosibacterium sediminicola sp. nov., isolated from freshwater sediment.</title>
        <authorList>
            <person name="Hwang W.M."/>
            <person name="Kim S.M."/>
            <person name="Kang K."/>
            <person name="Ahn T.Y."/>
        </authorList>
    </citation>
    <scope>NUCLEOTIDE SEQUENCE [LARGE SCALE GENOMIC DNA]</scope>
    <source>
        <strain evidence="1 2">M1-21</strain>
    </source>
</reference>
<dbReference type="EMBL" id="JBDIVE010000013">
    <property type="protein sequence ID" value="MEN3070401.1"/>
    <property type="molecule type" value="Genomic_DNA"/>
</dbReference>
<sequence length="224" mass="25337">MTDLRSRSRWLLTIIASFFIVVLAIAAIDEDRLRTYVQGRFGAAAVRNVRDWRESVARLTGQGESERLQGINDFFNRHIQFQDDTVVWGQDDYWATPLEFLGRASGDCEDYAIAKYFSLIELGVPASRMRLIYVRARFGGPGSTVSVAHMVLGYYAQPQADPLILDNLLAEIRPASRRTDLTPVFSFNSDGLWMAGAEQPTAPVDRLSRWKDLLLRMRAEGYAP</sequence>
<dbReference type="Proteomes" id="UP001410394">
    <property type="component" value="Unassembled WGS sequence"/>
</dbReference>
<dbReference type="PANTHER" id="PTHR39327">
    <property type="match status" value="1"/>
</dbReference>
<accession>A0ABU9Z2S7</accession>
<proteinExistence type="predicted"/>
<dbReference type="PANTHER" id="PTHR39327:SF1">
    <property type="entry name" value="BLR5470 PROTEIN"/>
    <property type="match status" value="1"/>
</dbReference>
<gene>
    <name evidence="1" type="ORF">ABDB84_18090</name>
</gene>
<dbReference type="Pfam" id="PF06035">
    <property type="entry name" value="Peptidase_C93"/>
    <property type="match status" value="1"/>
</dbReference>
<organism evidence="1 2">
    <name type="scientific">Uliginosibacterium sediminicola</name>
    <dbReference type="NCBI Taxonomy" id="2024550"/>
    <lineage>
        <taxon>Bacteria</taxon>
        <taxon>Pseudomonadati</taxon>
        <taxon>Pseudomonadota</taxon>
        <taxon>Betaproteobacteria</taxon>
        <taxon>Rhodocyclales</taxon>
        <taxon>Zoogloeaceae</taxon>
        <taxon>Uliginosibacterium</taxon>
    </lineage>
</organism>
<dbReference type="InterPro" id="IPR038765">
    <property type="entry name" value="Papain-like_cys_pep_sf"/>
</dbReference>
<comment type="caution">
    <text evidence="1">The sequence shown here is derived from an EMBL/GenBank/DDBJ whole genome shotgun (WGS) entry which is preliminary data.</text>
</comment>
<dbReference type="InterPro" id="IPR010319">
    <property type="entry name" value="Transglutaminase-like_Cys_pept"/>
</dbReference>
<evidence type="ECO:0000313" key="2">
    <source>
        <dbReference type="Proteomes" id="UP001410394"/>
    </source>
</evidence>
<dbReference type="SUPFAM" id="SSF54001">
    <property type="entry name" value="Cysteine proteinases"/>
    <property type="match status" value="1"/>
</dbReference>
<keyword evidence="2" id="KW-1185">Reference proteome</keyword>
<dbReference type="RefSeq" id="WP_345921180.1">
    <property type="nucleotide sequence ID" value="NZ_JBDIVE010000013.1"/>
</dbReference>
<protein>
    <submittedName>
        <fullName evidence="1">Transglutaminase-like cysteine peptidase</fullName>
    </submittedName>
</protein>
<evidence type="ECO:0000313" key="1">
    <source>
        <dbReference type="EMBL" id="MEN3070401.1"/>
    </source>
</evidence>
<name>A0ABU9Z2S7_9RHOO</name>